<dbReference type="Proteomes" id="UP000282311">
    <property type="component" value="Unassembled WGS sequence"/>
</dbReference>
<reference evidence="3 4" key="1">
    <citation type="journal article" date="2007" name="Int. J. Syst. Evol. Microbiol.">
        <title>Paenibacillus ginsengarvi sp. nov., isolated from soil from ginseng cultivation.</title>
        <authorList>
            <person name="Yoon M.H."/>
            <person name="Ten L.N."/>
            <person name="Im W.T."/>
        </authorList>
    </citation>
    <scope>NUCLEOTIDE SEQUENCE [LARGE SCALE GENOMIC DNA]</scope>
    <source>
        <strain evidence="3 4">KCTC 13059</strain>
    </source>
</reference>
<dbReference type="RefSeq" id="WP_120752065.1">
    <property type="nucleotide sequence ID" value="NZ_RBAH01000058.1"/>
</dbReference>
<dbReference type="InterPro" id="IPR036582">
    <property type="entry name" value="Mao_N_sf"/>
</dbReference>
<comment type="caution">
    <text evidence="3">The sequence shown here is derived from an EMBL/GenBank/DDBJ whole genome shotgun (WGS) entry which is preliminary data.</text>
</comment>
<protein>
    <recommendedName>
        <fullName evidence="2">Copper amine oxidase-like N-terminal domain-containing protein</fullName>
    </recommendedName>
</protein>
<accession>A0A3B0AIF1</accession>
<dbReference type="SUPFAM" id="SSF55383">
    <property type="entry name" value="Copper amine oxidase, domain N"/>
    <property type="match status" value="1"/>
</dbReference>
<dbReference type="OrthoDB" id="337615at2"/>
<keyword evidence="1" id="KW-0732">Signal</keyword>
<gene>
    <name evidence="3" type="ORF">D7M11_35855</name>
</gene>
<sequence length="226" mass="24344">MRKKLIASVAGISLLLGASAGAYAGANLETIQAYLNHTLTVKVNGVPAQLNDEQGNAIVPITYQGSTYLPVRAIANALGVAVDYDVATTTVLLGEKVDGISITGEEYDGGSYLTSDPKRTIYQNKDYKEVLYNNVEDNSSNGNGSFMLTPDKKYQKLYLQAAAINKEFEISIYESGTLKLLKQDTVTVEDKMKTIEANIGGISDVYIEIKGSGGGFVIPLTTSYYK</sequence>
<dbReference type="InterPro" id="IPR012854">
    <property type="entry name" value="Cu_amine_oxidase-like_N"/>
</dbReference>
<keyword evidence="4" id="KW-1185">Reference proteome</keyword>
<dbReference type="AlphaFoldDB" id="A0A3B0AIF1"/>
<evidence type="ECO:0000313" key="3">
    <source>
        <dbReference type="EMBL" id="RKN60380.1"/>
    </source>
</evidence>
<evidence type="ECO:0000259" key="2">
    <source>
        <dbReference type="Pfam" id="PF07833"/>
    </source>
</evidence>
<proteinExistence type="predicted"/>
<evidence type="ECO:0000313" key="4">
    <source>
        <dbReference type="Proteomes" id="UP000282311"/>
    </source>
</evidence>
<feature type="chain" id="PRO_5038509485" description="Copper amine oxidase-like N-terminal domain-containing protein" evidence="1">
    <location>
        <begin position="25"/>
        <end position="226"/>
    </location>
</feature>
<dbReference type="Pfam" id="PF07833">
    <property type="entry name" value="Cu_amine_oxidN1"/>
    <property type="match status" value="1"/>
</dbReference>
<organism evidence="3 4">
    <name type="scientific">Paenibacillus ginsengarvi</name>
    <dbReference type="NCBI Taxonomy" id="400777"/>
    <lineage>
        <taxon>Bacteria</taxon>
        <taxon>Bacillati</taxon>
        <taxon>Bacillota</taxon>
        <taxon>Bacilli</taxon>
        <taxon>Bacillales</taxon>
        <taxon>Paenibacillaceae</taxon>
        <taxon>Paenibacillus</taxon>
    </lineage>
</organism>
<name>A0A3B0AIF1_9BACL</name>
<feature type="signal peptide" evidence="1">
    <location>
        <begin position="1"/>
        <end position="24"/>
    </location>
</feature>
<evidence type="ECO:0000256" key="1">
    <source>
        <dbReference type="SAM" id="SignalP"/>
    </source>
</evidence>
<feature type="domain" description="Copper amine oxidase-like N-terminal" evidence="2">
    <location>
        <begin position="58"/>
        <end position="100"/>
    </location>
</feature>
<dbReference type="EMBL" id="RBAH01000058">
    <property type="protein sequence ID" value="RKN60380.1"/>
    <property type="molecule type" value="Genomic_DNA"/>
</dbReference>